<dbReference type="SMART" id="SM00369">
    <property type="entry name" value="LRR_TYP"/>
    <property type="match status" value="8"/>
</dbReference>
<dbReference type="InterPro" id="IPR032675">
    <property type="entry name" value="LRR_dom_sf"/>
</dbReference>
<dbReference type="Proteomes" id="UP000683360">
    <property type="component" value="Unassembled WGS sequence"/>
</dbReference>
<dbReference type="InterPro" id="IPR001611">
    <property type="entry name" value="Leu-rich_rpt"/>
</dbReference>
<dbReference type="PANTHER" id="PTHR24369:SF210">
    <property type="entry name" value="CHAOPTIN-RELATED"/>
    <property type="match status" value="1"/>
</dbReference>
<dbReference type="FunFam" id="3.80.10.10:FF:000770">
    <property type="entry name" value="Uncharacterized protein"/>
    <property type="match status" value="1"/>
</dbReference>
<evidence type="ECO:0000256" key="3">
    <source>
        <dbReference type="ARBA" id="ARBA00022737"/>
    </source>
</evidence>
<dbReference type="OrthoDB" id="676979at2759"/>
<evidence type="ECO:0000313" key="6">
    <source>
        <dbReference type="EMBL" id="CAG2257789.1"/>
    </source>
</evidence>
<feature type="domain" description="LRRNT" evidence="5">
    <location>
        <begin position="146"/>
        <end position="182"/>
    </location>
</feature>
<accession>A0A8S3VMW6</accession>
<evidence type="ECO:0000256" key="1">
    <source>
        <dbReference type="ARBA" id="ARBA00022614"/>
    </source>
</evidence>
<keyword evidence="3" id="KW-0677">Repeat</keyword>
<keyword evidence="4" id="KW-0325">Glycoprotein</keyword>
<dbReference type="GO" id="GO:0005886">
    <property type="term" value="C:plasma membrane"/>
    <property type="evidence" value="ECO:0007669"/>
    <property type="project" value="TreeGrafter"/>
</dbReference>
<dbReference type="Pfam" id="PF13855">
    <property type="entry name" value="LRR_8"/>
    <property type="match status" value="1"/>
</dbReference>
<proteinExistence type="predicted"/>
<protein>
    <recommendedName>
        <fullName evidence="5">LRRNT domain-containing protein</fullName>
    </recommendedName>
</protein>
<dbReference type="PROSITE" id="PS51450">
    <property type="entry name" value="LRR"/>
    <property type="match status" value="1"/>
</dbReference>
<evidence type="ECO:0000256" key="2">
    <source>
        <dbReference type="ARBA" id="ARBA00022729"/>
    </source>
</evidence>
<evidence type="ECO:0000259" key="5">
    <source>
        <dbReference type="SMART" id="SM00013"/>
    </source>
</evidence>
<evidence type="ECO:0000256" key="4">
    <source>
        <dbReference type="ARBA" id="ARBA00023180"/>
    </source>
</evidence>
<comment type="caution">
    <text evidence="6">The sequence shown here is derived from an EMBL/GenBank/DDBJ whole genome shotgun (WGS) entry which is preliminary data.</text>
</comment>
<dbReference type="InterPro" id="IPR003591">
    <property type="entry name" value="Leu-rich_rpt_typical-subtyp"/>
</dbReference>
<dbReference type="InterPro" id="IPR026906">
    <property type="entry name" value="LRR_5"/>
</dbReference>
<dbReference type="AlphaFoldDB" id="A0A8S3VMW6"/>
<reference evidence="6" key="1">
    <citation type="submission" date="2021-03" db="EMBL/GenBank/DDBJ databases">
        <authorList>
            <person name="Bekaert M."/>
        </authorList>
    </citation>
    <scope>NUCLEOTIDE SEQUENCE</scope>
</reference>
<evidence type="ECO:0000313" key="7">
    <source>
        <dbReference type="Proteomes" id="UP000683360"/>
    </source>
</evidence>
<organism evidence="6 7">
    <name type="scientific">Mytilus edulis</name>
    <name type="common">Blue mussel</name>
    <dbReference type="NCBI Taxonomy" id="6550"/>
    <lineage>
        <taxon>Eukaryota</taxon>
        <taxon>Metazoa</taxon>
        <taxon>Spiralia</taxon>
        <taxon>Lophotrochozoa</taxon>
        <taxon>Mollusca</taxon>
        <taxon>Bivalvia</taxon>
        <taxon>Autobranchia</taxon>
        <taxon>Pteriomorphia</taxon>
        <taxon>Mytilida</taxon>
        <taxon>Mytiloidea</taxon>
        <taxon>Mytilidae</taxon>
        <taxon>Mytilinae</taxon>
        <taxon>Mytilus</taxon>
    </lineage>
</organism>
<dbReference type="InterPro" id="IPR050541">
    <property type="entry name" value="LRR_TM_domain-containing"/>
</dbReference>
<dbReference type="Gene3D" id="3.80.10.10">
    <property type="entry name" value="Ribonuclease Inhibitor"/>
    <property type="match status" value="1"/>
</dbReference>
<keyword evidence="7" id="KW-1185">Reference proteome</keyword>
<name>A0A8S3VMW6_MYTED</name>
<dbReference type="Pfam" id="PF13306">
    <property type="entry name" value="LRR_5"/>
    <property type="match status" value="1"/>
</dbReference>
<dbReference type="SUPFAM" id="SSF52058">
    <property type="entry name" value="L domain-like"/>
    <property type="match status" value="1"/>
</dbReference>
<dbReference type="SMART" id="SM00013">
    <property type="entry name" value="LRRNT"/>
    <property type="match status" value="1"/>
</dbReference>
<sequence>MFSIKRQEYDHQQKERSELQMNRLQNKLSMNDDYKFQRKSCEGQFKFNRKLSVTLKEADASLESRDPSAAPAVEELRYWLNSVTQLNEQGNDLHESDVCDLVAFTDASEVGFGGYIVPAVDGICAESVCDSLEILTDCGLELPVEPCPDNCTCSYPSANLNVFCKSRELTQVPLNIPNDVYIVDLSYNNIQTIEAEAFADLNNLYGILLYGSNIQRIKTGAFKNLPSLDYIYLWSNRITQIDGNAFRNLSKLTSIDLHYNNIRTLSTDTFVELESLNTMNLNRNSLSVIGNTTFAGVPNLSTLDLDYNNIAVIQPNSFSHLSNLVVLKLSSNRMNDVKRDYFNGLDNIQEILMPGNKLTFVDEDTFQDMTNLTVLNLDVYCDCNIKPFLNWLNVVEKYESTIKCVDHNDALLTTLPSCFFDKCNGPQCSTIVCNQNDCYYNYTGEVICRNERDIKCNVHKATVGNI</sequence>
<keyword evidence="1" id="KW-0433">Leucine-rich repeat</keyword>
<dbReference type="InterPro" id="IPR000372">
    <property type="entry name" value="LRRNT"/>
</dbReference>
<dbReference type="EMBL" id="CAJPWZ010003331">
    <property type="protein sequence ID" value="CAG2257789.1"/>
    <property type="molecule type" value="Genomic_DNA"/>
</dbReference>
<gene>
    <name evidence="6" type="ORF">MEDL_68931</name>
</gene>
<keyword evidence="2" id="KW-0732">Signal</keyword>
<dbReference type="Pfam" id="PF01462">
    <property type="entry name" value="LRRNT"/>
    <property type="match status" value="1"/>
</dbReference>
<dbReference type="PANTHER" id="PTHR24369">
    <property type="entry name" value="ANTIGEN BSP, PUTATIVE-RELATED"/>
    <property type="match status" value="1"/>
</dbReference>